<feature type="binding site" evidence="9">
    <location>
        <position position="61"/>
    </location>
    <ligand>
        <name>NAD(+)</name>
        <dbReference type="ChEBI" id="CHEBI:57540"/>
    </ligand>
</feature>
<dbReference type="AlphaFoldDB" id="A0A8S0YNT2"/>
<feature type="binding site" evidence="9">
    <location>
        <begin position="35"/>
        <end position="41"/>
    </location>
    <ligand>
        <name>NAD(+)</name>
        <dbReference type="ChEBI" id="CHEBI:57540"/>
    </ligand>
</feature>
<evidence type="ECO:0000256" key="3">
    <source>
        <dbReference type="ARBA" id="ARBA00022532"/>
    </source>
</evidence>
<dbReference type="EMBL" id="CADEBC010000045">
    <property type="protein sequence ID" value="CAB3220294.1"/>
    <property type="molecule type" value="Genomic_DNA"/>
</dbReference>
<gene>
    <name evidence="14" type="ORF">APLA_LOCUS223</name>
</gene>
<dbReference type="FunFam" id="3.40.50.720:FF:000013">
    <property type="entry name" value="Malate dehydrogenase"/>
    <property type="match status" value="1"/>
</dbReference>
<evidence type="ECO:0000256" key="11">
    <source>
        <dbReference type="RuleBase" id="RU003405"/>
    </source>
</evidence>
<keyword evidence="4 10" id="KW-0560">Oxidoreductase</keyword>
<feature type="domain" description="Lactate/malate dehydrogenase N-terminal" evidence="12">
    <location>
        <begin position="30"/>
        <end position="174"/>
    </location>
</feature>
<evidence type="ECO:0000259" key="13">
    <source>
        <dbReference type="Pfam" id="PF02866"/>
    </source>
</evidence>
<evidence type="ECO:0000256" key="5">
    <source>
        <dbReference type="ARBA" id="ARBA00023027"/>
    </source>
</evidence>
<feature type="binding site" evidence="9">
    <location>
        <position position="122"/>
    </location>
    <ligand>
        <name>NAD(+)</name>
        <dbReference type="ChEBI" id="CHEBI:57540"/>
    </ligand>
</feature>
<dbReference type="EC" id="1.1.1.37" evidence="11"/>
<evidence type="ECO:0000256" key="10">
    <source>
        <dbReference type="RuleBase" id="RU003369"/>
    </source>
</evidence>
<comment type="caution">
    <text evidence="14">The sequence shown here is derived from an EMBL/GenBank/DDBJ whole genome shotgun (WGS) entry which is preliminary data.</text>
</comment>
<organism evidence="14 15">
    <name type="scientific">Arctia plantaginis</name>
    <name type="common">Wood tiger moth</name>
    <name type="synonym">Phalaena plantaginis</name>
    <dbReference type="NCBI Taxonomy" id="874455"/>
    <lineage>
        <taxon>Eukaryota</taxon>
        <taxon>Metazoa</taxon>
        <taxon>Ecdysozoa</taxon>
        <taxon>Arthropoda</taxon>
        <taxon>Hexapoda</taxon>
        <taxon>Insecta</taxon>
        <taxon>Pterygota</taxon>
        <taxon>Neoptera</taxon>
        <taxon>Endopterygota</taxon>
        <taxon>Lepidoptera</taxon>
        <taxon>Glossata</taxon>
        <taxon>Ditrysia</taxon>
        <taxon>Noctuoidea</taxon>
        <taxon>Erebidae</taxon>
        <taxon>Arctiinae</taxon>
        <taxon>Arctia</taxon>
    </lineage>
</organism>
<dbReference type="Proteomes" id="UP000494106">
    <property type="component" value="Unassembled WGS sequence"/>
</dbReference>
<dbReference type="Gene3D" id="3.90.110.10">
    <property type="entry name" value="Lactate dehydrogenase/glycoside hydrolase, family 4, C-terminal"/>
    <property type="match status" value="1"/>
</dbReference>
<dbReference type="PANTHER" id="PTHR11540">
    <property type="entry name" value="MALATE AND LACTATE DEHYDROGENASE"/>
    <property type="match status" value="1"/>
</dbReference>
<evidence type="ECO:0000256" key="7">
    <source>
        <dbReference type="PIRSR" id="PIRSR000102-1"/>
    </source>
</evidence>
<evidence type="ECO:0000256" key="8">
    <source>
        <dbReference type="PIRSR" id="PIRSR000102-2"/>
    </source>
</evidence>
<comment type="subunit">
    <text evidence="2">Homodimer.</text>
</comment>
<dbReference type="GO" id="GO:0005739">
    <property type="term" value="C:mitochondrion"/>
    <property type="evidence" value="ECO:0007669"/>
    <property type="project" value="TreeGrafter"/>
</dbReference>
<feature type="binding site" evidence="9">
    <location>
        <position position="258"/>
    </location>
    <ligand>
        <name>NAD(+)</name>
        <dbReference type="ChEBI" id="CHEBI:57540"/>
    </ligand>
</feature>
<proteinExistence type="inferred from homology"/>
<protein>
    <recommendedName>
        <fullName evidence="11">Malate dehydrogenase</fullName>
        <ecNumber evidence="11">1.1.1.37</ecNumber>
    </recommendedName>
</protein>
<sequence length="355" mass="37530">MLSRTVKSGAAVTLQYGSKTFSTTSHNHFKVTVAGGSGGIGQPLCLLLKQNSLVSHLAVYDISKITPGVAVDLSHIDTATRVTGHKGVDQACEAMKDADVVLIPAGMPRKPGMTRDDLFSSNASILRDITADFAKYAPEKSIMAIITNPVNSMVPIASEVLKKAGKYDPRRVLGVTTLDIVRAATFVGQINCIDPAEVTVPVLGGHSGVTIVPALSQCQPPVKLCNEEDIKRLIKKIQEAGTAVLNAKAGGGTATLSMAYAAARFTCSILRALAGEANIVECAFVKANRCDTPYFACPILLGRNGLEKNLGTGNLNELESSLLKKAIPELLKNIKTGEDFVMKPQTVCPPDPCKS</sequence>
<feature type="binding site" evidence="8">
    <location>
        <position position="148"/>
    </location>
    <ligand>
        <name>substrate</name>
    </ligand>
</feature>
<evidence type="ECO:0000313" key="14">
    <source>
        <dbReference type="EMBL" id="CAB3220294.1"/>
    </source>
</evidence>
<dbReference type="GO" id="GO:0006108">
    <property type="term" value="P:malate metabolic process"/>
    <property type="evidence" value="ECO:0007669"/>
    <property type="project" value="InterPro"/>
</dbReference>
<feature type="domain" description="Lactate/malate dehydrogenase C-terminal" evidence="13">
    <location>
        <begin position="176"/>
        <end position="340"/>
    </location>
</feature>
<dbReference type="PROSITE" id="PS00068">
    <property type="entry name" value="MDH"/>
    <property type="match status" value="1"/>
</dbReference>
<name>A0A8S0YNT2_ARCPL</name>
<dbReference type="CDD" id="cd01337">
    <property type="entry name" value="MDH_glyoxysomal_mitochondrial"/>
    <property type="match status" value="1"/>
</dbReference>
<accession>A0A8S0YNT2</accession>
<feature type="binding site" evidence="8">
    <location>
        <position position="182"/>
    </location>
    <ligand>
        <name>substrate</name>
    </ligand>
</feature>
<dbReference type="InterPro" id="IPR001252">
    <property type="entry name" value="Malate_DH_AS"/>
</dbReference>
<evidence type="ECO:0000256" key="9">
    <source>
        <dbReference type="PIRSR" id="PIRSR000102-3"/>
    </source>
</evidence>
<evidence type="ECO:0000256" key="2">
    <source>
        <dbReference type="ARBA" id="ARBA00011738"/>
    </source>
</evidence>
<dbReference type="PANTHER" id="PTHR11540:SF16">
    <property type="entry name" value="MALATE DEHYDROGENASE, MITOCHONDRIAL"/>
    <property type="match status" value="1"/>
</dbReference>
<reference evidence="14 15" key="1">
    <citation type="submission" date="2020-04" db="EMBL/GenBank/DDBJ databases">
        <authorList>
            <person name="Wallbank WR R."/>
            <person name="Pardo Diaz C."/>
            <person name="Kozak K."/>
            <person name="Martin S."/>
            <person name="Jiggins C."/>
            <person name="Moest M."/>
            <person name="Warren A I."/>
            <person name="Byers J.R.P. K."/>
            <person name="Montejo-Kovacevich G."/>
            <person name="Yen C E."/>
        </authorList>
    </citation>
    <scope>NUCLEOTIDE SEQUENCE [LARGE SCALE GENOMIC DNA]</scope>
</reference>
<dbReference type="InterPro" id="IPR015955">
    <property type="entry name" value="Lactate_DH/Glyco_Ohase_4_C"/>
</dbReference>
<dbReference type="GO" id="GO:0030060">
    <property type="term" value="F:L-malate dehydrogenase (NAD+) activity"/>
    <property type="evidence" value="ECO:0007669"/>
    <property type="project" value="UniProtKB-EC"/>
</dbReference>
<dbReference type="SUPFAM" id="SSF56327">
    <property type="entry name" value="LDH C-terminal domain-like"/>
    <property type="match status" value="1"/>
</dbReference>
<feature type="binding site" evidence="9">
    <location>
        <begin position="146"/>
        <end position="148"/>
    </location>
    <ligand>
        <name>NAD(+)</name>
        <dbReference type="ChEBI" id="CHEBI:57540"/>
    </ligand>
</feature>
<evidence type="ECO:0000256" key="1">
    <source>
        <dbReference type="ARBA" id="ARBA00008824"/>
    </source>
</evidence>
<evidence type="ECO:0000256" key="6">
    <source>
        <dbReference type="ARBA" id="ARBA00048313"/>
    </source>
</evidence>
<dbReference type="PIRSF" id="PIRSF000102">
    <property type="entry name" value="Lac_mal_DH"/>
    <property type="match status" value="1"/>
</dbReference>
<dbReference type="OrthoDB" id="755699at2759"/>
<dbReference type="InterPro" id="IPR022383">
    <property type="entry name" value="Lactate/malate_DH_C"/>
</dbReference>
<dbReference type="GO" id="GO:0006099">
    <property type="term" value="P:tricarboxylic acid cycle"/>
    <property type="evidence" value="ECO:0007669"/>
    <property type="project" value="UniProtKB-KW"/>
</dbReference>
<keyword evidence="3 11" id="KW-0816">Tricarboxylic acid cycle</keyword>
<keyword evidence="15" id="KW-1185">Reference proteome</keyword>
<dbReference type="Pfam" id="PF00056">
    <property type="entry name" value="Ldh_1_N"/>
    <property type="match status" value="1"/>
</dbReference>
<dbReference type="InterPro" id="IPR001236">
    <property type="entry name" value="Lactate/malate_DH_N"/>
</dbReference>
<comment type="similarity">
    <text evidence="1">Belongs to the LDH/MDH superfamily. MDH type 1 family.</text>
</comment>
<dbReference type="InterPro" id="IPR001557">
    <property type="entry name" value="L-lactate/malate_DH"/>
</dbReference>
<dbReference type="InterPro" id="IPR036291">
    <property type="entry name" value="NAD(P)-bd_dom_sf"/>
</dbReference>
<dbReference type="Gene3D" id="3.40.50.720">
    <property type="entry name" value="NAD(P)-binding Rossmann-like Domain"/>
    <property type="match status" value="1"/>
</dbReference>
<dbReference type="SUPFAM" id="SSF51735">
    <property type="entry name" value="NAD(P)-binding Rossmann-fold domains"/>
    <property type="match status" value="1"/>
</dbReference>
<dbReference type="FunFam" id="3.90.110.10:FF:000001">
    <property type="entry name" value="Malate dehydrogenase"/>
    <property type="match status" value="1"/>
</dbReference>
<dbReference type="InterPro" id="IPR010097">
    <property type="entry name" value="Malate_DH_type1"/>
</dbReference>
<feature type="binding site" evidence="8">
    <location>
        <position position="109"/>
    </location>
    <ligand>
        <name>substrate</name>
    </ligand>
</feature>
<comment type="catalytic activity">
    <reaction evidence="6 11">
        <text>(S)-malate + NAD(+) = oxaloacetate + NADH + H(+)</text>
        <dbReference type="Rhea" id="RHEA:21432"/>
        <dbReference type="ChEBI" id="CHEBI:15378"/>
        <dbReference type="ChEBI" id="CHEBI:15589"/>
        <dbReference type="ChEBI" id="CHEBI:16452"/>
        <dbReference type="ChEBI" id="CHEBI:57540"/>
        <dbReference type="ChEBI" id="CHEBI:57945"/>
        <dbReference type="EC" id="1.1.1.37"/>
    </reaction>
</comment>
<dbReference type="NCBIfam" id="TIGR01772">
    <property type="entry name" value="MDH_euk_gproteo"/>
    <property type="match status" value="1"/>
</dbReference>
<dbReference type="Pfam" id="PF02866">
    <property type="entry name" value="Ldh_1_C"/>
    <property type="match status" value="1"/>
</dbReference>
<keyword evidence="5 9" id="KW-0520">NAD</keyword>
<evidence type="ECO:0000259" key="12">
    <source>
        <dbReference type="Pfam" id="PF00056"/>
    </source>
</evidence>
<evidence type="ECO:0000313" key="15">
    <source>
        <dbReference type="Proteomes" id="UP000494106"/>
    </source>
</evidence>
<feature type="binding site" evidence="8">
    <location>
        <position position="115"/>
    </location>
    <ligand>
        <name>substrate</name>
    </ligand>
</feature>
<feature type="active site" description="Proton acceptor" evidence="7">
    <location>
        <position position="206"/>
    </location>
</feature>
<evidence type="ECO:0000256" key="4">
    <source>
        <dbReference type="ARBA" id="ARBA00023002"/>
    </source>
</evidence>